<sequence>MHDIKCPHCHTAFTIDENHYADIQNQVRTREFELELQKQIKQLEQKYHSDLQLQHAQNQQHFQAALNEKEQHILQLKAESQRDFQAALSEKEQQIIHLQAQIANHESESRLAMNQAETALKQEIAAKNAELRAWQEKFDSQIAALQQNLTAQFEQELMKKENELREIKQFSENKLNLHKMETQNLLLENKSAKEQEINHLKSQLELQKTQNELAKQNLQQQYEMQLKQKDEAIEFYRDFKAKQSTKMLGESLEQHCEIVFNQIRATAFPNALFHKDNDARSGSKGDYIYRELDENGTEIVSIMFEMKNENDATATKKKNEHFFKELDKDRREKNCEYAVLVSLLENDNDLYNSGIVDVSHEYEKMYVIRPQFFIPLITILRTTSFKALKYKQEMQKMKAQNIDITNFENELDEFKTNFSRNYELASRKFQAAIEHIDKSIKELEKTKAELLSSERNLELANRKADDLTVKKLTRKNPTMKAKFDALKQLDLNEE</sequence>
<proteinExistence type="predicted"/>
<dbReference type="OrthoDB" id="3224137at2"/>
<dbReference type="EMBL" id="OCNF01000006">
    <property type="protein sequence ID" value="SOD67534.1"/>
    <property type="molecule type" value="Genomic_DNA"/>
</dbReference>
<name>A0A286E9K0_9NEIS</name>
<reference evidence="2 3" key="1">
    <citation type="submission" date="2017-09" db="EMBL/GenBank/DDBJ databases">
        <authorList>
            <person name="Ehlers B."/>
            <person name="Leendertz F.H."/>
        </authorList>
    </citation>
    <scope>NUCLEOTIDE SEQUENCE [LARGE SCALE GENOMIC DNA]</scope>
    <source>
        <strain evidence="2 3">DSM 16848</strain>
    </source>
</reference>
<dbReference type="PIRSF" id="PIRSF005850">
    <property type="entry name" value="UCP005850"/>
    <property type="match status" value="1"/>
</dbReference>
<keyword evidence="1" id="KW-0175">Coiled coil</keyword>
<gene>
    <name evidence="2" type="ORF">SAMN02746062_00941</name>
</gene>
<feature type="coiled-coil region" evidence="1">
    <location>
        <begin position="88"/>
        <end position="221"/>
    </location>
</feature>
<dbReference type="Proteomes" id="UP000219669">
    <property type="component" value="Unassembled WGS sequence"/>
</dbReference>
<dbReference type="AlphaFoldDB" id="A0A286E9K0"/>
<evidence type="ECO:0000313" key="3">
    <source>
        <dbReference type="Proteomes" id="UP000219669"/>
    </source>
</evidence>
<organism evidence="2 3">
    <name type="scientific">Alysiella filiformis DSM 16848</name>
    <dbReference type="NCBI Taxonomy" id="1120981"/>
    <lineage>
        <taxon>Bacteria</taxon>
        <taxon>Pseudomonadati</taxon>
        <taxon>Pseudomonadota</taxon>
        <taxon>Betaproteobacteria</taxon>
        <taxon>Neisseriales</taxon>
        <taxon>Neisseriaceae</taxon>
        <taxon>Alysiella</taxon>
    </lineage>
</organism>
<dbReference type="Pfam" id="PF09903">
    <property type="entry name" value="DUF2130"/>
    <property type="match status" value="1"/>
</dbReference>
<keyword evidence="3" id="KW-1185">Reference proteome</keyword>
<dbReference type="RefSeq" id="WP_097114008.1">
    <property type="nucleotide sequence ID" value="NZ_CP083931.1"/>
</dbReference>
<accession>A0A286E9K0</accession>
<feature type="coiled-coil region" evidence="1">
    <location>
        <begin position="390"/>
        <end position="470"/>
    </location>
</feature>
<protein>
    <recommendedName>
        <fullName evidence="4">DUF2130 domain-containing protein</fullName>
    </recommendedName>
</protein>
<evidence type="ECO:0000256" key="1">
    <source>
        <dbReference type="SAM" id="Coils"/>
    </source>
</evidence>
<dbReference type="InterPro" id="IPR019219">
    <property type="entry name" value="DUF2130"/>
</dbReference>
<evidence type="ECO:0000313" key="2">
    <source>
        <dbReference type="EMBL" id="SOD67534.1"/>
    </source>
</evidence>
<evidence type="ECO:0008006" key="4">
    <source>
        <dbReference type="Google" id="ProtNLM"/>
    </source>
</evidence>